<keyword evidence="1" id="KW-0812">Transmembrane</keyword>
<proteinExistence type="predicted"/>
<feature type="transmembrane region" description="Helical" evidence="1">
    <location>
        <begin position="7"/>
        <end position="26"/>
    </location>
</feature>
<dbReference type="OrthoDB" id="28171at10239"/>
<dbReference type="Proteomes" id="UP000017647">
    <property type="component" value="Segment"/>
</dbReference>
<accession>U5PTN1</accession>
<keyword evidence="3" id="KW-1185">Reference proteome</keyword>
<evidence type="ECO:0000256" key="1">
    <source>
        <dbReference type="SAM" id="Phobius"/>
    </source>
</evidence>
<evidence type="ECO:0000313" key="2">
    <source>
        <dbReference type="EMBL" id="AGY47249.1"/>
    </source>
</evidence>
<reference evidence="2 3" key="1">
    <citation type="journal article" date="2013" name="Genome Announc.">
        <title>Complete Genome of Bacillus pumilus Siphophage Glittering.</title>
        <authorList>
            <person name="Matthew S.P."/>
            <person name="Decker S.L."/>
            <person name="Chamakura K.R."/>
            <person name="Kuty Everett G.F."/>
        </authorList>
    </citation>
    <scope>NUCLEOTIDE SEQUENCE [LARGE SCALE GENOMIC DNA]</scope>
</reference>
<keyword evidence="1" id="KW-1133">Transmembrane helix</keyword>
<protein>
    <submittedName>
        <fullName evidence="2">Uncharacterized protein</fullName>
    </submittedName>
</protein>
<evidence type="ECO:0000313" key="3">
    <source>
        <dbReference type="Proteomes" id="UP000017647"/>
    </source>
</evidence>
<dbReference type="KEGG" id="vg:17959452"/>
<dbReference type="EMBL" id="KF669651">
    <property type="protein sequence ID" value="AGY47249.1"/>
    <property type="molecule type" value="Genomic_DNA"/>
</dbReference>
<keyword evidence="1" id="KW-0472">Membrane</keyword>
<feature type="transmembrane region" description="Helical" evidence="1">
    <location>
        <begin position="32"/>
        <end position="49"/>
    </location>
</feature>
<organism evidence="2 3">
    <name type="scientific">Bacillus phage Glittering</name>
    <dbReference type="NCBI Taxonomy" id="2884421"/>
    <lineage>
        <taxon>Viruses</taxon>
        <taxon>Duplodnaviria</taxon>
        <taxon>Heunggongvirae</taxon>
        <taxon>Uroviricota</taxon>
        <taxon>Caudoviricetes</taxon>
        <taxon>Ehrlichviridae</taxon>
        <taxon>Andromedavirus</taxon>
        <taxon>Andromedavirus glittering</taxon>
    </lineage>
</organism>
<sequence length="50" mass="5515">MATSFMITVYIIFGVWGLIGMLTHGIKNENGLFLVGFIFSLIMLGFVLTS</sequence>
<dbReference type="RefSeq" id="YP_008770698.1">
    <property type="nucleotide sequence ID" value="NC_022766.1"/>
</dbReference>
<dbReference type="GeneID" id="17959452"/>
<gene>
    <name evidence="2" type="ORF">Glittering_62</name>
</gene>
<name>U5PTN1_9CAUD</name>